<dbReference type="STRING" id="743788.S8E6V8"/>
<evidence type="ECO:0000313" key="2">
    <source>
        <dbReference type="EMBL" id="EPT00393.1"/>
    </source>
</evidence>
<protein>
    <recommendedName>
        <fullName evidence="1">Protein kinase domain-containing protein</fullName>
    </recommendedName>
</protein>
<keyword evidence="3" id="KW-1185">Reference proteome</keyword>
<dbReference type="GO" id="GO:0005524">
    <property type="term" value="F:ATP binding"/>
    <property type="evidence" value="ECO:0007669"/>
    <property type="project" value="InterPro"/>
</dbReference>
<dbReference type="EMBL" id="KE504149">
    <property type="protein sequence ID" value="EPT00393.1"/>
    <property type="molecule type" value="Genomic_DNA"/>
</dbReference>
<gene>
    <name evidence="2" type="ORF">FOMPIDRAFT_52445</name>
</gene>
<dbReference type="Proteomes" id="UP000015241">
    <property type="component" value="Unassembled WGS sequence"/>
</dbReference>
<dbReference type="PROSITE" id="PS50011">
    <property type="entry name" value="PROTEIN_KINASE_DOM"/>
    <property type="match status" value="1"/>
</dbReference>
<accession>S8E6V8</accession>
<dbReference type="eggNOG" id="ENOG502SHBQ">
    <property type="taxonomic scope" value="Eukaryota"/>
</dbReference>
<dbReference type="GO" id="GO:0005634">
    <property type="term" value="C:nucleus"/>
    <property type="evidence" value="ECO:0007669"/>
    <property type="project" value="TreeGrafter"/>
</dbReference>
<evidence type="ECO:0000259" key="1">
    <source>
        <dbReference type="PROSITE" id="PS50011"/>
    </source>
</evidence>
<dbReference type="Pfam" id="PF00069">
    <property type="entry name" value="Pkinase"/>
    <property type="match status" value="1"/>
</dbReference>
<dbReference type="GO" id="GO:0004674">
    <property type="term" value="F:protein serine/threonine kinase activity"/>
    <property type="evidence" value="ECO:0007669"/>
    <property type="project" value="TreeGrafter"/>
</dbReference>
<dbReference type="Gene3D" id="1.10.510.10">
    <property type="entry name" value="Transferase(Phosphotransferase) domain 1"/>
    <property type="match status" value="1"/>
</dbReference>
<dbReference type="PANTHER" id="PTHR44167">
    <property type="entry name" value="OVARIAN-SPECIFIC SERINE/THREONINE-PROTEIN KINASE LOK-RELATED"/>
    <property type="match status" value="1"/>
</dbReference>
<organism evidence="2 3">
    <name type="scientific">Fomitopsis schrenkii</name>
    <name type="common">Brown rot fungus</name>
    <dbReference type="NCBI Taxonomy" id="2126942"/>
    <lineage>
        <taxon>Eukaryota</taxon>
        <taxon>Fungi</taxon>
        <taxon>Dikarya</taxon>
        <taxon>Basidiomycota</taxon>
        <taxon>Agaricomycotina</taxon>
        <taxon>Agaricomycetes</taxon>
        <taxon>Polyporales</taxon>
        <taxon>Fomitopsis</taxon>
    </lineage>
</organism>
<name>S8E6V8_FOMSC</name>
<dbReference type="InParanoid" id="S8E6V8"/>
<feature type="domain" description="Protein kinase" evidence="1">
    <location>
        <begin position="60"/>
        <end position="368"/>
    </location>
</feature>
<dbReference type="InterPro" id="IPR011009">
    <property type="entry name" value="Kinase-like_dom_sf"/>
</dbReference>
<reference evidence="2 3" key="1">
    <citation type="journal article" date="2012" name="Science">
        <title>The Paleozoic origin of enzymatic lignin decomposition reconstructed from 31 fungal genomes.</title>
        <authorList>
            <person name="Floudas D."/>
            <person name="Binder M."/>
            <person name="Riley R."/>
            <person name="Barry K."/>
            <person name="Blanchette R.A."/>
            <person name="Henrissat B."/>
            <person name="Martinez A.T."/>
            <person name="Otillar R."/>
            <person name="Spatafora J.W."/>
            <person name="Yadav J.S."/>
            <person name="Aerts A."/>
            <person name="Benoit I."/>
            <person name="Boyd A."/>
            <person name="Carlson A."/>
            <person name="Copeland A."/>
            <person name="Coutinho P.M."/>
            <person name="de Vries R.P."/>
            <person name="Ferreira P."/>
            <person name="Findley K."/>
            <person name="Foster B."/>
            <person name="Gaskell J."/>
            <person name="Glotzer D."/>
            <person name="Gorecki P."/>
            <person name="Heitman J."/>
            <person name="Hesse C."/>
            <person name="Hori C."/>
            <person name="Igarashi K."/>
            <person name="Jurgens J.A."/>
            <person name="Kallen N."/>
            <person name="Kersten P."/>
            <person name="Kohler A."/>
            <person name="Kuees U."/>
            <person name="Kumar T.K.A."/>
            <person name="Kuo A."/>
            <person name="LaButti K."/>
            <person name="Larrondo L.F."/>
            <person name="Lindquist E."/>
            <person name="Ling A."/>
            <person name="Lombard V."/>
            <person name="Lucas S."/>
            <person name="Lundell T."/>
            <person name="Martin R."/>
            <person name="McLaughlin D.J."/>
            <person name="Morgenstern I."/>
            <person name="Morin E."/>
            <person name="Murat C."/>
            <person name="Nagy L.G."/>
            <person name="Nolan M."/>
            <person name="Ohm R.A."/>
            <person name="Patyshakuliyeva A."/>
            <person name="Rokas A."/>
            <person name="Ruiz-Duenas F.J."/>
            <person name="Sabat G."/>
            <person name="Salamov A."/>
            <person name="Samejima M."/>
            <person name="Schmutz J."/>
            <person name="Slot J.C."/>
            <person name="St John F."/>
            <person name="Stenlid J."/>
            <person name="Sun H."/>
            <person name="Sun S."/>
            <person name="Syed K."/>
            <person name="Tsang A."/>
            <person name="Wiebenga A."/>
            <person name="Young D."/>
            <person name="Pisabarro A."/>
            <person name="Eastwood D.C."/>
            <person name="Martin F."/>
            <person name="Cullen D."/>
            <person name="Grigoriev I.V."/>
            <person name="Hibbett D.S."/>
        </authorList>
    </citation>
    <scope>NUCLEOTIDE SEQUENCE</scope>
    <source>
        <strain evidence="3">FP-58527</strain>
    </source>
</reference>
<dbReference type="GO" id="GO:0044773">
    <property type="term" value="P:mitotic DNA damage checkpoint signaling"/>
    <property type="evidence" value="ECO:0007669"/>
    <property type="project" value="TreeGrafter"/>
</dbReference>
<proteinExistence type="predicted"/>
<dbReference type="AlphaFoldDB" id="S8E6V8"/>
<evidence type="ECO:0000313" key="3">
    <source>
        <dbReference type="Proteomes" id="UP000015241"/>
    </source>
</evidence>
<dbReference type="HOGENOM" id="CLU_044121_2_1_1"/>
<sequence>MATGTPQLNISDDERFSRLADYELAWTRRQPWLHSRGYMLRPRYRPGWIPSWRTTGAHPLDCEDSIRIGVYPHVIDATRTSDGKLVKIKCVPTDGLEIRIAMMLSTPPLSEDSTNHSVPILDTFEDEANPNVSYIVMPLLRHFDDPAFESVEDVLEFGEQLLEGLAFLHKNGIAHRDCAPANIMMDGNPLYPQGFHPIRQCSLPNGRGVAWPMSRSHFHLQYYYIDYSISVYIPPDVYPKLAVGVFGRDQEPPELSDDIPYDPFKLDVFILGNVLRKDFYDKYTNVGFLRPIVDIMTQSDPASRPDAVEALRQWQLARRKVPFIQRHWRLRRRDDPLVLGLGSDNIYLMTRAVHWIIGSKYTNNLLQE</sequence>
<dbReference type="InterPro" id="IPR000719">
    <property type="entry name" value="Prot_kinase_dom"/>
</dbReference>
<dbReference type="SUPFAM" id="SSF56112">
    <property type="entry name" value="Protein kinase-like (PK-like)"/>
    <property type="match status" value="1"/>
</dbReference>
<dbReference type="SMART" id="SM00220">
    <property type="entry name" value="S_TKc"/>
    <property type="match status" value="1"/>
</dbReference>
<dbReference type="PANTHER" id="PTHR44167:SF30">
    <property type="entry name" value="PHOSPHORYLASE KINASE"/>
    <property type="match status" value="1"/>
</dbReference>
<dbReference type="OrthoDB" id="5987198at2759"/>